<organism evidence="1 2">
    <name type="scientific">Populus alba</name>
    <name type="common">White poplar</name>
    <dbReference type="NCBI Taxonomy" id="43335"/>
    <lineage>
        <taxon>Eukaryota</taxon>
        <taxon>Viridiplantae</taxon>
        <taxon>Streptophyta</taxon>
        <taxon>Embryophyta</taxon>
        <taxon>Tracheophyta</taxon>
        <taxon>Spermatophyta</taxon>
        <taxon>Magnoliopsida</taxon>
        <taxon>eudicotyledons</taxon>
        <taxon>Gunneridae</taxon>
        <taxon>Pentapetalae</taxon>
        <taxon>rosids</taxon>
        <taxon>fabids</taxon>
        <taxon>Malpighiales</taxon>
        <taxon>Salicaceae</taxon>
        <taxon>Saliceae</taxon>
        <taxon>Populus</taxon>
    </lineage>
</organism>
<sequence length="67" mass="6892">MPGILLHTVGNSEDKLSKCFKLARNEVGAMLLLGYGGGGGGGRSFVGRGTIKGSISQMSPEENPESP</sequence>
<name>A0ACC4CAH0_POPAL</name>
<keyword evidence="2" id="KW-1185">Reference proteome</keyword>
<dbReference type="EMBL" id="RCHU02000005">
    <property type="protein sequence ID" value="KAL3591618.1"/>
    <property type="molecule type" value="Genomic_DNA"/>
</dbReference>
<gene>
    <name evidence="1" type="ORF">D5086_010258</name>
</gene>
<accession>A0ACC4CAH0</accession>
<evidence type="ECO:0000313" key="1">
    <source>
        <dbReference type="EMBL" id="KAL3591618.1"/>
    </source>
</evidence>
<protein>
    <submittedName>
        <fullName evidence="1">Uncharacterized protein</fullName>
    </submittedName>
</protein>
<comment type="caution">
    <text evidence="1">The sequence shown here is derived from an EMBL/GenBank/DDBJ whole genome shotgun (WGS) entry which is preliminary data.</text>
</comment>
<proteinExistence type="predicted"/>
<dbReference type="Proteomes" id="UP000309997">
    <property type="component" value="Unassembled WGS sequence"/>
</dbReference>
<evidence type="ECO:0000313" key="2">
    <source>
        <dbReference type="Proteomes" id="UP000309997"/>
    </source>
</evidence>
<reference evidence="1 2" key="1">
    <citation type="journal article" date="2024" name="Plant Biotechnol. J.">
        <title>Genome and CRISPR/Cas9 system of a widespread forest tree (Populus alba) in the world.</title>
        <authorList>
            <person name="Liu Y.J."/>
            <person name="Jiang P.F."/>
            <person name="Han X.M."/>
            <person name="Li X.Y."/>
            <person name="Wang H.M."/>
            <person name="Wang Y.J."/>
            <person name="Wang X.X."/>
            <person name="Zeng Q.Y."/>
        </authorList>
    </citation>
    <scope>NUCLEOTIDE SEQUENCE [LARGE SCALE GENOMIC DNA]</scope>
    <source>
        <strain evidence="2">cv. PAL-ZL1</strain>
    </source>
</reference>